<comment type="cofactor">
    <cofactor evidence="1 8">
        <name>heme</name>
        <dbReference type="ChEBI" id="CHEBI:30413"/>
    </cofactor>
</comment>
<dbReference type="AlphaFoldDB" id="W3X022"/>
<comment type="similarity">
    <text evidence="2 9">Belongs to the cytochrome P450 family.</text>
</comment>
<reference evidence="11" key="1">
    <citation type="journal article" date="2015" name="BMC Genomics">
        <title>Genomic and transcriptomic analysis of the endophytic fungus Pestalotiopsis fici reveals its lifestyle and high potential for synthesis of natural products.</title>
        <authorList>
            <person name="Wang X."/>
            <person name="Zhang X."/>
            <person name="Liu L."/>
            <person name="Xiang M."/>
            <person name="Wang W."/>
            <person name="Sun X."/>
            <person name="Che Y."/>
            <person name="Guo L."/>
            <person name="Liu G."/>
            <person name="Guo L."/>
            <person name="Wang C."/>
            <person name="Yin W.B."/>
            <person name="Stadler M."/>
            <person name="Zhang X."/>
            <person name="Liu X."/>
        </authorList>
    </citation>
    <scope>NUCLEOTIDE SEQUENCE [LARGE SCALE GENOMIC DNA]</scope>
    <source>
        <strain evidence="11">W106-1 / CGMCC3.15140</strain>
    </source>
</reference>
<dbReference type="GO" id="GO:0020037">
    <property type="term" value="F:heme binding"/>
    <property type="evidence" value="ECO:0007669"/>
    <property type="project" value="InterPro"/>
</dbReference>
<dbReference type="PRINTS" id="PR00465">
    <property type="entry name" value="EP450IV"/>
</dbReference>
<dbReference type="PROSITE" id="PS00086">
    <property type="entry name" value="CYTOCHROME_P450"/>
    <property type="match status" value="1"/>
</dbReference>
<dbReference type="InterPro" id="IPR001128">
    <property type="entry name" value="Cyt_P450"/>
</dbReference>
<dbReference type="Gene3D" id="1.10.630.10">
    <property type="entry name" value="Cytochrome P450"/>
    <property type="match status" value="1"/>
</dbReference>
<dbReference type="Pfam" id="PF00067">
    <property type="entry name" value="p450"/>
    <property type="match status" value="1"/>
</dbReference>
<keyword evidence="5 9" id="KW-0560">Oxidoreductase</keyword>
<dbReference type="GO" id="GO:0016705">
    <property type="term" value="F:oxidoreductase activity, acting on paired donors, with incorporation or reduction of molecular oxygen"/>
    <property type="evidence" value="ECO:0007669"/>
    <property type="project" value="InterPro"/>
</dbReference>
<keyword evidence="4 8" id="KW-0479">Metal-binding</keyword>
<proteinExistence type="inferred from homology"/>
<accession>W3X022</accession>
<evidence type="ECO:0000256" key="9">
    <source>
        <dbReference type="RuleBase" id="RU000461"/>
    </source>
</evidence>
<dbReference type="eggNOG" id="KOG0156">
    <property type="taxonomic scope" value="Eukaryota"/>
</dbReference>
<keyword evidence="7 9" id="KW-0503">Monooxygenase</keyword>
<evidence type="ECO:0000256" key="1">
    <source>
        <dbReference type="ARBA" id="ARBA00001971"/>
    </source>
</evidence>
<dbReference type="PANTHER" id="PTHR46206">
    <property type="entry name" value="CYTOCHROME P450"/>
    <property type="match status" value="1"/>
</dbReference>
<dbReference type="RefSeq" id="XP_007835342.1">
    <property type="nucleotide sequence ID" value="XM_007837151.1"/>
</dbReference>
<organism evidence="10 11">
    <name type="scientific">Pestalotiopsis fici (strain W106-1 / CGMCC3.15140)</name>
    <dbReference type="NCBI Taxonomy" id="1229662"/>
    <lineage>
        <taxon>Eukaryota</taxon>
        <taxon>Fungi</taxon>
        <taxon>Dikarya</taxon>
        <taxon>Ascomycota</taxon>
        <taxon>Pezizomycotina</taxon>
        <taxon>Sordariomycetes</taxon>
        <taxon>Xylariomycetidae</taxon>
        <taxon>Amphisphaeriales</taxon>
        <taxon>Sporocadaceae</taxon>
        <taxon>Pestalotiopsis</taxon>
    </lineage>
</organism>
<protein>
    <submittedName>
        <fullName evidence="10">Uncharacterized protein</fullName>
    </submittedName>
</protein>
<gene>
    <name evidence="10" type="ORF">PFICI_08570</name>
</gene>
<dbReference type="HOGENOM" id="CLU_022195_0_3_1"/>
<dbReference type="SUPFAM" id="SSF48264">
    <property type="entry name" value="Cytochrome P450"/>
    <property type="match status" value="1"/>
</dbReference>
<dbReference type="InterPro" id="IPR017972">
    <property type="entry name" value="Cyt_P450_CS"/>
</dbReference>
<dbReference type="GO" id="GO:0005506">
    <property type="term" value="F:iron ion binding"/>
    <property type="evidence" value="ECO:0007669"/>
    <property type="project" value="InterPro"/>
</dbReference>
<dbReference type="EMBL" id="KI912114">
    <property type="protein sequence ID" value="ETS78717.1"/>
    <property type="molecule type" value="Genomic_DNA"/>
</dbReference>
<evidence type="ECO:0000313" key="10">
    <source>
        <dbReference type="EMBL" id="ETS78717.1"/>
    </source>
</evidence>
<dbReference type="PRINTS" id="PR00385">
    <property type="entry name" value="P450"/>
</dbReference>
<dbReference type="GO" id="GO:0004497">
    <property type="term" value="F:monooxygenase activity"/>
    <property type="evidence" value="ECO:0007669"/>
    <property type="project" value="UniProtKB-KW"/>
</dbReference>
<evidence type="ECO:0000256" key="3">
    <source>
        <dbReference type="ARBA" id="ARBA00022617"/>
    </source>
</evidence>
<dbReference type="Proteomes" id="UP000030651">
    <property type="component" value="Unassembled WGS sequence"/>
</dbReference>
<dbReference type="CDD" id="cd11041">
    <property type="entry name" value="CYP503A1-like"/>
    <property type="match status" value="1"/>
</dbReference>
<evidence type="ECO:0000313" key="11">
    <source>
        <dbReference type="Proteomes" id="UP000030651"/>
    </source>
</evidence>
<sequence>MPYINPAGKYDLFGNRQRREFLSSARALMKKAEQLYPGQCYKMMTEVGEYTVIHPSLLNEIRNEPNLSFLKAFAANFHPHLPGFDGFAVGGRDDELIQRVIKKQLNKLLNQITQPLSEEAVFAMNVQLGNSTDWRQIPIKDALLDIVARLSSRVFLGDELCRNQDWLEIAKAYTVHAFLAAEVLRSYPSPIRSFIHWFLPECRILRKDIQEAKRIIGPVLSRRNKLGLEALKNNTPAPEYDDVFSWLEEESQGSKYDPVGAQLGFSLVAIHTTTDLACETMVRIAQNPEYFSLLRKEIVEALQAEGWKKSALFNMKLLDSVIKEAQRLKPITSAVINRVATKTVKLSDGTVIREGESCVGTTWQMYHPEVYSHPETFDGHRFERMRGISGLDSQAHLVSTSPKHLGFGLGLHACPGRFFAANEIKIILCHLLLKYEWRLVPERTLRTIDHGFALNSDPMAEIEIRSRNEIEIDL</sequence>
<name>W3X022_PESFW</name>
<evidence type="ECO:0000256" key="2">
    <source>
        <dbReference type="ARBA" id="ARBA00010617"/>
    </source>
</evidence>
<dbReference type="PANTHER" id="PTHR46206:SF2">
    <property type="entry name" value="CYTOCHROME P450 MONOOXYGENASE AUSG-RELATED"/>
    <property type="match status" value="1"/>
</dbReference>
<dbReference type="KEGG" id="pfy:PFICI_08570"/>
<keyword evidence="3 8" id="KW-0349">Heme</keyword>
<evidence type="ECO:0000256" key="7">
    <source>
        <dbReference type="ARBA" id="ARBA00023033"/>
    </source>
</evidence>
<dbReference type="InterPro" id="IPR002403">
    <property type="entry name" value="Cyt_P450_E_grp-IV"/>
</dbReference>
<evidence type="ECO:0000256" key="4">
    <source>
        <dbReference type="ARBA" id="ARBA00022723"/>
    </source>
</evidence>
<dbReference type="InterPro" id="IPR036396">
    <property type="entry name" value="Cyt_P450_sf"/>
</dbReference>
<dbReference type="InParanoid" id="W3X022"/>
<dbReference type="OMA" id="DIHLANG"/>
<keyword evidence="6 8" id="KW-0408">Iron</keyword>
<evidence type="ECO:0000256" key="8">
    <source>
        <dbReference type="PIRSR" id="PIRSR602403-1"/>
    </source>
</evidence>
<evidence type="ECO:0000256" key="6">
    <source>
        <dbReference type="ARBA" id="ARBA00023004"/>
    </source>
</evidence>
<dbReference type="GeneID" id="19273583"/>
<evidence type="ECO:0000256" key="5">
    <source>
        <dbReference type="ARBA" id="ARBA00023002"/>
    </source>
</evidence>
<keyword evidence="11" id="KW-1185">Reference proteome</keyword>
<feature type="binding site" description="axial binding residue" evidence="8">
    <location>
        <position position="414"/>
    </location>
    <ligand>
        <name>heme</name>
        <dbReference type="ChEBI" id="CHEBI:30413"/>
    </ligand>
    <ligandPart>
        <name>Fe</name>
        <dbReference type="ChEBI" id="CHEBI:18248"/>
    </ligandPart>
</feature>
<dbReference type="OrthoDB" id="1844152at2759"/>